<dbReference type="AlphaFoldDB" id="A0A0A8ZM04"/>
<evidence type="ECO:0000313" key="1">
    <source>
        <dbReference type="EMBL" id="JAD35877.1"/>
    </source>
</evidence>
<reference evidence="1" key="1">
    <citation type="submission" date="2014-09" db="EMBL/GenBank/DDBJ databases">
        <authorList>
            <person name="Magalhaes I.L.F."/>
            <person name="Oliveira U."/>
            <person name="Santos F.R."/>
            <person name="Vidigal T.H.D.A."/>
            <person name="Brescovit A.D."/>
            <person name="Santos A.J."/>
        </authorList>
    </citation>
    <scope>NUCLEOTIDE SEQUENCE</scope>
    <source>
        <tissue evidence="1">Shoot tissue taken approximately 20 cm above the soil surface</tissue>
    </source>
</reference>
<organism evidence="1">
    <name type="scientific">Arundo donax</name>
    <name type="common">Giant reed</name>
    <name type="synonym">Donax arundinaceus</name>
    <dbReference type="NCBI Taxonomy" id="35708"/>
    <lineage>
        <taxon>Eukaryota</taxon>
        <taxon>Viridiplantae</taxon>
        <taxon>Streptophyta</taxon>
        <taxon>Embryophyta</taxon>
        <taxon>Tracheophyta</taxon>
        <taxon>Spermatophyta</taxon>
        <taxon>Magnoliopsida</taxon>
        <taxon>Liliopsida</taxon>
        <taxon>Poales</taxon>
        <taxon>Poaceae</taxon>
        <taxon>PACMAD clade</taxon>
        <taxon>Arundinoideae</taxon>
        <taxon>Arundineae</taxon>
        <taxon>Arundo</taxon>
    </lineage>
</organism>
<protein>
    <submittedName>
        <fullName evidence="1">Uncharacterized protein</fullName>
    </submittedName>
</protein>
<reference evidence="1" key="2">
    <citation type="journal article" date="2015" name="Data Brief">
        <title>Shoot transcriptome of the giant reed, Arundo donax.</title>
        <authorList>
            <person name="Barrero R.A."/>
            <person name="Guerrero F.D."/>
            <person name="Moolhuijzen P."/>
            <person name="Goolsby J.A."/>
            <person name="Tidwell J."/>
            <person name="Bellgard S.E."/>
            <person name="Bellgard M.I."/>
        </authorList>
    </citation>
    <scope>NUCLEOTIDE SEQUENCE</scope>
    <source>
        <tissue evidence="1">Shoot tissue taken approximately 20 cm above the soil surface</tissue>
    </source>
</reference>
<accession>A0A0A8ZM04</accession>
<dbReference type="EMBL" id="GBRH01262018">
    <property type="protein sequence ID" value="JAD35877.1"/>
    <property type="molecule type" value="Transcribed_RNA"/>
</dbReference>
<name>A0A0A8ZM04_ARUDO</name>
<sequence length="36" mass="4095">MSCSQGWKSKGSVAPQFKREPSHFLLTHEFKMVLGD</sequence>
<proteinExistence type="predicted"/>